<reference evidence="2 3" key="1">
    <citation type="submission" date="2019-01" db="EMBL/GenBank/DDBJ databases">
        <authorList>
            <person name="Ferrante I. M."/>
        </authorList>
    </citation>
    <scope>NUCLEOTIDE SEQUENCE [LARGE SCALE GENOMIC DNA]</scope>
    <source>
        <strain evidence="2 3">B856</strain>
    </source>
</reference>
<feature type="compositionally biased region" description="Basic and acidic residues" evidence="1">
    <location>
        <begin position="23"/>
        <end position="39"/>
    </location>
</feature>
<gene>
    <name evidence="2" type="ORF">PSNMU_V1.4_AUG-EV-PASAV3_0103150</name>
</gene>
<dbReference type="EMBL" id="CAACVS010000531">
    <property type="protein sequence ID" value="VEU43265.1"/>
    <property type="molecule type" value="Genomic_DNA"/>
</dbReference>
<sequence>MSDIGQEQIQDQLHNTVSTLIKETSEERNSEDYAGDRLPNRRPRAPGALRLFQVYEFETGQRAKGKGGIIAPQKVLLEWIKKLVNSINKDRKPK</sequence>
<dbReference type="AlphaFoldDB" id="A0A448ZMK5"/>
<evidence type="ECO:0000313" key="3">
    <source>
        <dbReference type="Proteomes" id="UP000291116"/>
    </source>
</evidence>
<name>A0A448ZMK5_9STRA</name>
<protein>
    <submittedName>
        <fullName evidence="2">Uncharacterized protein</fullName>
    </submittedName>
</protein>
<evidence type="ECO:0000313" key="2">
    <source>
        <dbReference type="EMBL" id="VEU43265.1"/>
    </source>
</evidence>
<accession>A0A448ZMK5</accession>
<proteinExistence type="predicted"/>
<evidence type="ECO:0000256" key="1">
    <source>
        <dbReference type="SAM" id="MobiDB-lite"/>
    </source>
</evidence>
<dbReference type="Proteomes" id="UP000291116">
    <property type="component" value="Unassembled WGS sequence"/>
</dbReference>
<feature type="region of interest" description="Disordered" evidence="1">
    <location>
        <begin position="21"/>
        <end position="42"/>
    </location>
</feature>
<keyword evidence="3" id="KW-1185">Reference proteome</keyword>
<organism evidence="2 3">
    <name type="scientific">Pseudo-nitzschia multistriata</name>
    <dbReference type="NCBI Taxonomy" id="183589"/>
    <lineage>
        <taxon>Eukaryota</taxon>
        <taxon>Sar</taxon>
        <taxon>Stramenopiles</taxon>
        <taxon>Ochrophyta</taxon>
        <taxon>Bacillariophyta</taxon>
        <taxon>Bacillariophyceae</taxon>
        <taxon>Bacillariophycidae</taxon>
        <taxon>Bacillariales</taxon>
        <taxon>Bacillariaceae</taxon>
        <taxon>Pseudo-nitzschia</taxon>
    </lineage>
</organism>